<evidence type="ECO:0000256" key="7">
    <source>
        <dbReference type="SAM" id="MobiDB-lite"/>
    </source>
</evidence>
<dbReference type="PANTHER" id="PTHR15272:SF0">
    <property type="entry name" value="CHROMATIN ASSEMBLY FACTOR 1 SUBUNIT A"/>
    <property type="match status" value="1"/>
</dbReference>
<feature type="compositionally biased region" description="Low complexity" evidence="7">
    <location>
        <begin position="458"/>
        <end position="473"/>
    </location>
</feature>
<protein>
    <submittedName>
        <fullName evidence="11">Chromosome 1 SCAF14751, whole genome shotgun sequence</fullName>
    </submittedName>
</protein>
<dbReference type="KEGG" id="tng:GSTEN00024687G001"/>
<dbReference type="Pfam" id="PF15539">
    <property type="entry name" value="CAF1-p150_C2"/>
    <property type="match status" value="1"/>
</dbReference>
<keyword evidence="5" id="KW-0234">DNA repair</keyword>
<evidence type="ECO:0000256" key="4">
    <source>
        <dbReference type="ARBA" id="ARBA00023186"/>
    </source>
</evidence>
<evidence type="ECO:0000256" key="5">
    <source>
        <dbReference type="ARBA" id="ARBA00023204"/>
    </source>
</evidence>
<feature type="domain" description="Chromatin assembly factor 1 subunit p150 C-terminal" evidence="10">
    <location>
        <begin position="358"/>
        <end position="578"/>
    </location>
</feature>
<proteinExistence type="predicted"/>
<reference evidence="11" key="2">
    <citation type="submission" date="2004-02" db="EMBL/GenBank/DDBJ databases">
        <authorList>
            <consortium name="Genoscope"/>
            <consortium name="Whitehead Institute Centre for Genome Research"/>
        </authorList>
    </citation>
    <scope>NUCLEOTIDE SEQUENCE</scope>
</reference>
<feature type="region of interest" description="Disordered" evidence="7">
    <location>
        <begin position="532"/>
        <end position="578"/>
    </location>
</feature>
<evidence type="ECO:0000259" key="8">
    <source>
        <dbReference type="Pfam" id="PF11600"/>
    </source>
</evidence>
<feature type="compositionally biased region" description="Acidic residues" evidence="7">
    <location>
        <begin position="265"/>
        <end position="276"/>
    </location>
</feature>
<organism evidence="11">
    <name type="scientific">Tetraodon nigroviridis</name>
    <name type="common">Spotted green pufferfish</name>
    <name type="synonym">Chelonodon nigroviridis</name>
    <dbReference type="NCBI Taxonomy" id="99883"/>
    <lineage>
        <taxon>Eukaryota</taxon>
        <taxon>Metazoa</taxon>
        <taxon>Chordata</taxon>
        <taxon>Craniata</taxon>
        <taxon>Vertebrata</taxon>
        <taxon>Euteleostomi</taxon>
        <taxon>Actinopterygii</taxon>
        <taxon>Neopterygii</taxon>
        <taxon>Teleostei</taxon>
        <taxon>Neoteleostei</taxon>
        <taxon>Acanthomorphata</taxon>
        <taxon>Eupercaria</taxon>
        <taxon>Tetraodontiformes</taxon>
        <taxon>Tetradontoidea</taxon>
        <taxon>Tetraodontidae</taxon>
        <taxon>Tetraodon</taxon>
    </lineage>
</organism>
<feature type="domain" description="Chromatin assembly factor 1 subunit A dimerization" evidence="9">
    <location>
        <begin position="224"/>
        <end position="296"/>
    </location>
</feature>
<sequence>QEEKLRLQQEKQRQKEEAKAAKEKKKEEARRLKEEQQREKREKKEKEERERREKKEKDEKEKAERLKAKEELKKSKLEAKQEEKRKKEEEKRMKEEEKRLKEEKDRLKAEKAEITRFLQKPKIQQAPKTLAAACGKFAPFEIKENVYLAPLCRVQREDGVLEELDRCLLNQAENWHGLKDWIGRRPRQSGPTKPAQSESSSDCVAVEGPRPDGVPDRKRYGPMKLLQFRENYRPAYWGTWSKRSSHVSPRCPFRQDKNLLDYEVDSDEEWEEEEPGESLSHSEGEDEEEGGDDDDDDDGFFVPHGYLSDDEGAQEEEVGLWLVLSLFQYEGSRSLKMFVPLQESGDPEKLKLHQKLKAREWDELMSTKKKMKVLEPVVRGCVWEGEGAGLQLLQPYAMCLVEPLPKADSSPSQEELTQRCQRDQQLLGQLLPLLHGNVNSSKMIITEFQEFCRQQAAPTTSPSELSSPQSSPEHIPTRIQVKRLIKENAVYEKRPSYKRCCWYVHAEMLSRFGQEALPVPCQWTYLTAGAREESNDEPQAATGSQGNSPTTPQTTSTTSASKKRKSAGSMSITKFMKR</sequence>
<keyword evidence="3" id="KW-0227">DNA damage</keyword>
<feature type="region of interest" description="Disordered" evidence="7">
    <location>
        <begin position="182"/>
        <end position="220"/>
    </location>
</feature>
<evidence type="ECO:0000256" key="2">
    <source>
        <dbReference type="ARBA" id="ARBA00022705"/>
    </source>
</evidence>
<feature type="non-terminal residue" evidence="11">
    <location>
        <position position="1"/>
    </location>
</feature>
<dbReference type="InterPro" id="IPR021644">
    <property type="entry name" value="CAF-1_p150_acidic"/>
</dbReference>
<accession>Q4S3E0</accession>
<evidence type="ECO:0000259" key="9">
    <source>
        <dbReference type="Pfam" id="PF12253"/>
    </source>
</evidence>
<evidence type="ECO:0000259" key="10">
    <source>
        <dbReference type="Pfam" id="PF15539"/>
    </source>
</evidence>
<name>Q4S3E0_TETNG</name>
<dbReference type="Pfam" id="PF11600">
    <property type="entry name" value="CAF1A_acidic"/>
    <property type="match status" value="1"/>
</dbReference>
<feature type="compositionally biased region" description="Acidic residues" evidence="7">
    <location>
        <begin position="284"/>
        <end position="299"/>
    </location>
</feature>
<dbReference type="AlphaFoldDB" id="Q4S3E0"/>
<dbReference type="GO" id="GO:0006334">
    <property type="term" value="P:nucleosome assembly"/>
    <property type="evidence" value="ECO:0007669"/>
    <property type="project" value="TreeGrafter"/>
</dbReference>
<dbReference type="GO" id="GO:0006281">
    <property type="term" value="P:DNA repair"/>
    <property type="evidence" value="ECO:0007669"/>
    <property type="project" value="UniProtKB-KW"/>
</dbReference>
<dbReference type="PANTHER" id="PTHR15272">
    <property type="entry name" value="CHROMATIN ASSEMBLY FACTOR 1 SUBUNIT A CAF-1 SUBUNIT A"/>
    <property type="match status" value="1"/>
</dbReference>
<keyword evidence="2" id="KW-0235">DNA replication</keyword>
<comment type="subcellular location">
    <subcellularLocation>
        <location evidence="1">Nucleus</location>
    </subcellularLocation>
</comment>
<dbReference type="EMBL" id="CAAE01014751">
    <property type="protein sequence ID" value="CAG04842.1"/>
    <property type="molecule type" value="Genomic_DNA"/>
</dbReference>
<gene>
    <name evidence="11" type="ORF">GSTENG00024687001</name>
</gene>
<feature type="region of interest" description="Disordered" evidence="7">
    <location>
        <begin position="456"/>
        <end position="477"/>
    </location>
</feature>
<feature type="region of interest" description="Disordered" evidence="7">
    <location>
        <begin position="1"/>
        <end position="106"/>
    </location>
</feature>
<evidence type="ECO:0000256" key="6">
    <source>
        <dbReference type="ARBA" id="ARBA00023242"/>
    </source>
</evidence>
<feature type="domain" description="Chromatin assembly factor 1 p150 subunit acidic region" evidence="8">
    <location>
        <begin position="5"/>
        <end position="146"/>
    </location>
</feature>
<feature type="region of interest" description="Disordered" evidence="7">
    <location>
        <begin position="265"/>
        <end position="307"/>
    </location>
</feature>
<feature type="non-terminal residue" evidence="11">
    <location>
        <position position="578"/>
    </location>
</feature>
<evidence type="ECO:0000256" key="1">
    <source>
        <dbReference type="ARBA" id="ARBA00004123"/>
    </source>
</evidence>
<dbReference type="InterPro" id="IPR022043">
    <property type="entry name" value="CAF1A_DD"/>
</dbReference>
<dbReference type="InterPro" id="IPR029105">
    <property type="entry name" value="CAF1-p150_C2"/>
</dbReference>
<dbReference type="GO" id="GO:0006260">
    <property type="term" value="P:DNA replication"/>
    <property type="evidence" value="ECO:0007669"/>
    <property type="project" value="UniProtKB-KW"/>
</dbReference>
<reference evidence="11" key="1">
    <citation type="journal article" date="2004" name="Nature">
        <title>Genome duplication in the teleost fish Tetraodon nigroviridis reveals the early vertebrate proto-karyotype.</title>
        <authorList>
            <person name="Jaillon O."/>
            <person name="Aury J.-M."/>
            <person name="Brunet F."/>
            <person name="Petit J.-L."/>
            <person name="Stange-Thomann N."/>
            <person name="Mauceli E."/>
            <person name="Bouneau L."/>
            <person name="Fischer C."/>
            <person name="Ozouf-Costaz C."/>
            <person name="Bernot A."/>
            <person name="Nicaud S."/>
            <person name="Jaffe D."/>
            <person name="Fisher S."/>
            <person name="Lutfalla G."/>
            <person name="Dossat C."/>
            <person name="Segurens B."/>
            <person name="Dasilva C."/>
            <person name="Salanoubat M."/>
            <person name="Levy M."/>
            <person name="Boudet N."/>
            <person name="Castellano S."/>
            <person name="Anthouard V."/>
            <person name="Jubin C."/>
            <person name="Castelli V."/>
            <person name="Katinka M."/>
            <person name="Vacherie B."/>
            <person name="Biemont C."/>
            <person name="Skalli Z."/>
            <person name="Cattolico L."/>
            <person name="Poulain J."/>
            <person name="De Berardinis V."/>
            <person name="Cruaud C."/>
            <person name="Duprat S."/>
            <person name="Brottier P."/>
            <person name="Coutanceau J.-P."/>
            <person name="Gouzy J."/>
            <person name="Parra G."/>
            <person name="Lardier G."/>
            <person name="Chapple C."/>
            <person name="McKernan K.J."/>
            <person name="McEwan P."/>
            <person name="Bosak S."/>
            <person name="Kellis M."/>
            <person name="Volff J.-N."/>
            <person name="Guigo R."/>
            <person name="Zody M.C."/>
            <person name="Mesirov J."/>
            <person name="Lindblad-Toh K."/>
            <person name="Birren B."/>
            <person name="Nusbaum C."/>
            <person name="Kahn D."/>
            <person name="Robinson-Rechavi M."/>
            <person name="Laudet V."/>
            <person name="Schachter V."/>
            <person name="Quetier F."/>
            <person name="Saurin W."/>
            <person name="Scarpelli C."/>
            <person name="Wincker P."/>
            <person name="Lander E.S."/>
            <person name="Weissenbach J."/>
            <person name="Roest Crollius H."/>
        </authorList>
    </citation>
    <scope>NUCLEOTIDE SEQUENCE [LARGE SCALE GENOMIC DNA]</scope>
</reference>
<dbReference type="GO" id="GO:0005634">
    <property type="term" value="C:nucleus"/>
    <property type="evidence" value="ECO:0007669"/>
    <property type="project" value="UniProtKB-SubCell"/>
</dbReference>
<dbReference type="Pfam" id="PF12253">
    <property type="entry name" value="CAF1A_dimeriz"/>
    <property type="match status" value="1"/>
</dbReference>
<dbReference type="OrthoDB" id="79480at2759"/>
<feature type="compositionally biased region" description="Low complexity" evidence="7">
    <location>
        <begin position="544"/>
        <end position="560"/>
    </location>
</feature>
<keyword evidence="4" id="KW-0143">Chaperone</keyword>
<dbReference type="GO" id="GO:0033186">
    <property type="term" value="C:CAF-1 complex"/>
    <property type="evidence" value="ECO:0007669"/>
    <property type="project" value="TreeGrafter"/>
</dbReference>
<keyword evidence="6" id="KW-0539">Nucleus</keyword>
<evidence type="ECO:0000313" key="11">
    <source>
        <dbReference type="EMBL" id="CAG04842.1"/>
    </source>
</evidence>
<evidence type="ECO:0000256" key="3">
    <source>
        <dbReference type="ARBA" id="ARBA00022763"/>
    </source>
</evidence>
<feature type="compositionally biased region" description="Basic and acidic residues" evidence="7">
    <location>
        <begin position="209"/>
        <end position="219"/>
    </location>
</feature>
<feature type="compositionally biased region" description="Polar residues" evidence="7">
    <location>
        <begin position="189"/>
        <end position="202"/>
    </location>
</feature>